<dbReference type="InterPro" id="IPR029787">
    <property type="entry name" value="Nucleotide_cyclase"/>
</dbReference>
<keyword evidence="15" id="KW-0966">Cell projection</keyword>
<dbReference type="GO" id="GO:0005929">
    <property type="term" value="C:cilium"/>
    <property type="evidence" value="ECO:0007669"/>
    <property type="project" value="UniProtKB-SubCell"/>
</dbReference>
<keyword evidence="7" id="KW-0732">Signal</keyword>
<evidence type="ECO:0000256" key="5">
    <source>
        <dbReference type="ARBA" id="ARBA00022606"/>
    </source>
</evidence>
<evidence type="ECO:0000256" key="14">
    <source>
        <dbReference type="ARBA" id="ARBA00023239"/>
    </source>
</evidence>
<dbReference type="SMART" id="SM00044">
    <property type="entry name" value="CYCc"/>
    <property type="match status" value="1"/>
</dbReference>
<keyword evidence="17" id="KW-0844">Vision</keyword>
<dbReference type="RefSeq" id="XP_031440994.1">
    <property type="nucleotide sequence ID" value="XM_031585134.2"/>
</dbReference>
<dbReference type="PROSITE" id="PS50125">
    <property type="entry name" value="GUANYLATE_CYCLASE_2"/>
    <property type="match status" value="1"/>
</dbReference>
<evidence type="ECO:0000256" key="4">
    <source>
        <dbReference type="ARBA" id="ARBA00012202"/>
    </source>
</evidence>
<evidence type="ECO:0000256" key="19">
    <source>
        <dbReference type="SAM" id="Coils"/>
    </source>
</evidence>
<dbReference type="InterPro" id="IPR011009">
    <property type="entry name" value="Kinase-like_dom_sf"/>
</dbReference>
<keyword evidence="11" id="KW-0342">GTP-binding</keyword>
<dbReference type="RefSeq" id="XP_031440996.1">
    <property type="nucleotide sequence ID" value="XM_031585136.2"/>
</dbReference>
<dbReference type="GO" id="GO:0005886">
    <property type="term" value="C:plasma membrane"/>
    <property type="evidence" value="ECO:0007669"/>
    <property type="project" value="TreeGrafter"/>
</dbReference>
<feature type="transmembrane region" description="Helical" evidence="20">
    <location>
        <begin position="487"/>
        <end position="507"/>
    </location>
</feature>
<organism evidence="23 24">
    <name type="scientific">Clupea harengus</name>
    <name type="common">Atlantic herring</name>
    <dbReference type="NCBI Taxonomy" id="7950"/>
    <lineage>
        <taxon>Eukaryota</taxon>
        <taxon>Metazoa</taxon>
        <taxon>Chordata</taxon>
        <taxon>Craniata</taxon>
        <taxon>Vertebrata</taxon>
        <taxon>Euteleostomi</taxon>
        <taxon>Actinopterygii</taxon>
        <taxon>Neopterygii</taxon>
        <taxon>Teleostei</taxon>
        <taxon>Clupei</taxon>
        <taxon>Clupeiformes</taxon>
        <taxon>Clupeoidei</taxon>
        <taxon>Clupeidae</taxon>
        <taxon>Clupea</taxon>
    </lineage>
</organism>
<keyword evidence="23" id="KW-1185">Reference proteome</keyword>
<dbReference type="CDD" id="cd07302">
    <property type="entry name" value="CHD"/>
    <property type="match status" value="1"/>
</dbReference>
<evidence type="ECO:0000256" key="16">
    <source>
        <dbReference type="ARBA" id="ARBA00023293"/>
    </source>
</evidence>
<dbReference type="CDD" id="cd06371">
    <property type="entry name" value="PBP1_sensory_GC_DEF-like"/>
    <property type="match status" value="1"/>
</dbReference>
<evidence type="ECO:0000313" key="23">
    <source>
        <dbReference type="Proteomes" id="UP000515152"/>
    </source>
</evidence>
<evidence type="ECO:0000313" key="26">
    <source>
        <dbReference type="RefSeq" id="XP_031440996.1"/>
    </source>
</evidence>
<dbReference type="Gene3D" id="3.40.50.2300">
    <property type="match status" value="2"/>
</dbReference>
<evidence type="ECO:0000313" key="25">
    <source>
        <dbReference type="RefSeq" id="XP_031440995.1"/>
    </source>
</evidence>
<dbReference type="GO" id="GO:0005789">
    <property type="term" value="C:endoplasmic reticulum membrane"/>
    <property type="evidence" value="ECO:0007669"/>
    <property type="project" value="UniProtKB-SubCell"/>
</dbReference>
<evidence type="ECO:0000256" key="18">
    <source>
        <dbReference type="ARBA" id="ARBA00040311"/>
    </source>
</evidence>
<keyword evidence="8" id="KW-0547">Nucleotide-binding</keyword>
<feature type="domain" description="Protein kinase" evidence="21">
    <location>
        <begin position="516"/>
        <end position="827"/>
    </location>
</feature>
<evidence type="ECO:0000256" key="13">
    <source>
        <dbReference type="ARBA" id="ARBA00023157"/>
    </source>
</evidence>
<dbReference type="OrthoDB" id="1890790at2759"/>
<dbReference type="Gene3D" id="1.10.510.10">
    <property type="entry name" value="Transferase(Phosphotransferase) domain 1"/>
    <property type="match status" value="1"/>
</dbReference>
<dbReference type="EC" id="4.6.1.2" evidence="4"/>
<evidence type="ECO:0000256" key="3">
    <source>
        <dbReference type="ARBA" id="ARBA00004138"/>
    </source>
</evidence>
<dbReference type="RefSeq" id="XP_031440995.1">
    <property type="nucleotide sequence ID" value="XM_031585135.2"/>
</dbReference>
<dbReference type="FunFam" id="1.10.510.10:FF:001933">
    <property type="entry name" value="Guanylate cyclase"/>
    <property type="match status" value="1"/>
</dbReference>
<dbReference type="GO" id="GO:0001653">
    <property type="term" value="F:peptide receptor activity"/>
    <property type="evidence" value="ECO:0007669"/>
    <property type="project" value="TreeGrafter"/>
</dbReference>
<keyword evidence="13" id="KW-1015">Disulfide bond</keyword>
<dbReference type="InterPro" id="IPR050401">
    <property type="entry name" value="Cyclic_nucleotide_synthase"/>
</dbReference>
<dbReference type="GO" id="GO:0035556">
    <property type="term" value="P:intracellular signal transduction"/>
    <property type="evidence" value="ECO:0007669"/>
    <property type="project" value="InterPro"/>
</dbReference>
<evidence type="ECO:0000256" key="8">
    <source>
        <dbReference type="ARBA" id="ARBA00022741"/>
    </source>
</evidence>
<comment type="subcellular location">
    <subcellularLocation>
        <location evidence="3">Cell projection</location>
        <location evidence="3">Cilium</location>
    </subcellularLocation>
    <subcellularLocation>
        <location evidence="2">Endoplasmic reticulum membrane</location>
        <topology evidence="2">Single-pass type I membrane protein</topology>
    </subcellularLocation>
</comment>
<dbReference type="InterPro" id="IPR000719">
    <property type="entry name" value="Prot_kinase_dom"/>
</dbReference>
<evidence type="ECO:0000256" key="17">
    <source>
        <dbReference type="ARBA" id="ARBA00023305"/>
    </source>
</evidence>
<feature type="coiled-coil region" evidence="19">
    <location>
        <begin position="836"/>
        <end position="863"/>
    </location>
</feature>
<evidence type="ECO:0000256" key="12">
    <source>
        <dbReference type="ARBA" id="ARBA00023136"/>
    </source>
</evidence>
<name>A0A6P8GP36_CLUHA</name>
<accession>A0A6P8GP36</accession>
<dbReference type="FunFam" id="3.30.70.1230:FF:000013">
    <property type="entry name" value="Guanylate cyclase"/>
    <property type="match status" value="1"/>
</dbReference>
<dbReference type="InterPro" id="IPR001245">
    <property type="entry name" value="Ser-Thr/Tyr_kinase_cat_dom"/>
</dbReference>
<evidence type="ECO:0000256" key="15">
    <source>
        <dbReference type="ARBA" id="ARBA00023273"/>
    </source>
</evidence>
<dbReference type="Pfam" id="PF00211">
    <property type="entry name" value="Guanylate_cyc"/>
    <property type="match status" value="1"/>
</dbReference>
<dbReference type="GO" id="GO:0005524">
    <property type="term" value="F:ATP binding"/>
    <property type="evidence" value="ECO:0007669"/>
    <property type="project" value="InterPro"/>
</dbReference>
<dbReference type="SUPFAM" id="SSF53822">
    <property type="entry name" value="Periplasmic binding protein-like I"/>
    <property type="match status" value="1"/>
</dbReference>
<dbReference type="AlphaFoldDB" id="A0A6P8GP36"/>
<dbReference type="GO" id="GO:0004672">
    <property type="term" value="F:protein kinase activity"/>
    <property type="evidence" value="ECO:0007669"/>
    <property type="project" value="InterPro"/>
</dbReference>
<dbReference type="GeneID" id="105891408"/>
<dbReference type="PROSITE" id="PS50011">
    <property type="entry name" value="PROTEIN_KINASE_DOM"/>
    <property type="match status" value="1"/>
</dbReference>
<dbReference type="GeneTree" id="ENSGT00940000164853"/>
<evidence type="ECO:0000256" key="2">
    <source>
        <dbReference type="ARBA" id="ARBA00004115"/>
    </source>
</evidence>
<keyword evidence="9" id="KW-0256">Endoplasmic reticulum</keyword>
<dbReference type="SUPFAM" id="SSF55073">
    <property type="entry name" value="Nucleotide cyclase"/>
    <property type="match status" value="1"/>
</dbReference>
<dbReference type="InterPro" id="IPR001054">
    <property type="entry name" value="A/G_cyclase"/>
</dbReference>
<dbReference type="GO" id="GO:0005525">
    <property type="term" value="F:GTP binding"/>
    <property type="evidence" value="ECO:0007669"/>
    <property type="project" value="UniProtKB-KW"/>
</dbReference>
<comment type="catalytic activity">
    <reaction evidence="1">
        <text>GTP = 3',5'-cyclic GMP + diphosphate</text>
        <dbReference type="Rhea" id="RHEA:13665"/>
        <dbReference type="ChEBI" id="CHEBI:33019"/>
        <dbReference type="ChEBI" id="CHEBI:37565"/>
        <dbReference type="ChEBI" id="CHEBI:57746"/>
        <dbReference type="EC" id="4.6.1.2"/>
    </reaction>
</comment>
<dbReference type="Gene3D" id="3.30.70.1230">
    <property type="entry name" value="Nucleotide cyclase"/>
    <property type="match status" value="1"/>
</dbReference>
<evidence type="ECO:0000256" key="7">
    <source>
        <dbReference type="ARBA" id="ARBA00022729"/>
    </source>
</evidence>
<protein>
    <recommendedName>
        <fullName evidence="18">Retinal guanylyl cyclase 1</fullName>
        <ecNumber evidence="4">4.6.1.2</ecNumber>
    </recommendedName>
</protein>
<evidence type="ECO:0000256" key="6">
    <source>
        <dbReference type="ARBA" id="ARBA00022692"/>
    </source>
</evidence>
<evidence type="ECO:0000256" key="11">
    <source>
        <dbReference type="ARBA" id="ARBA00023134"/>
    </source>
</evidence>
<gene>
    <name evidence="24 25 26 27" type="primary">LOC105891408</name>
</gene>
<dbReference type="SUPFAM" id="SSF56112">
    <property type="entry name" value="Protein kinase-like (PK-like)"/>
    <property type="match status" value="1"/>
</dbReference>
<dbReference type="GO" id="GO:0004016">
    <property type="term" value="F:adenylate cyclase activity"/>
    <property type="evidence" value="ECO:0007669"/>
    <property type="project" value="TreeGrafter"/>
</dbReference>
<keyword evidence="5" id="KW-0716">Sensory transduction</keyword>
<keyword evidence="16" id="KW-0141">cGMP biosynthesis</keyword>
<evidence type="ECO:0000313" key="27">
    <source>
        <dbReference type="RefSeq" id="XP_031440997.1"/>
    </source>
</evidence>
<evidence type="ECO:0000256" key="9">
    <source>
        <dbReference type="ARBA" id="ARBA00022824"/>
    </source>
</evidence>
<evidence type="ECO:0000259" key="21">
    <source>
        <dbReference type="PROSITE" id="PS50011"/>
    </source>
</evidence>
<dbReference type="InterPro" id="IPR001828">
    <property type="entry name" value="ANF_lig-bd_rcpt"/>
</dbReference>
<keyword evidence="6 20" id="KW-0812">Transmembrane</keyword>
<dbReference type="PANTHER" id="PTHR11920">
    <property type="entry name" value="GUANYLYL CYCLASE"/>
    <property type="match status" value="1"/>
</dbReference>
<evidence type="ECO:0000259" key="22">
    <source>
        <dbReference type="PROSITE" id="PS50125"/>
    </source>
</evidence>
<proteinExistence type="predicted"/>
<dbReference type="GO" id="GO:0004383">
    <property type="term" value="F:guanylate cyclase activity"/>
    <property type="evidence" value="ECO:0007669"/>
    <property type="project" value="UniProtKB-EC"/>
</dbReference>
<dbReference type="InterPro" id="IPR028082">
    <property type="entry name" value="Peripla_BP_I"/>
</dbReference>
<dbReference type="PANTHER" id="PTHR11920:SF228">
    <property type="entry name" value="RETINAL GUANYLYL CYCLASE 1"/>
    <property type="match status" value="1"/>
</dbReference>
<keyword evidence="12 20" id="KW-0472">Membrane</keyword>
<evidence type="ECO:0000256" key="20">
    <source>
        <dbReference type="SAM" id="Phobius"/>
    </source>
</evidence>
<dbReference type="FunFam" id="3.40.50.2300:FF:000114">
    <property type="entry name" value="Guanylate cyclase"/>
    <property type="match status" value="1"/>
</dbReference>
<evidence type="ECO:0000256" key="10">
    <source>
        <dbReference type="ARBA" id="ARBA00022989"/>
    </source>
</evidence>
<keyword evidence="10 20" id="KW-1133">Transmembrane helix</keyword>
<evidence type="ECO:0000313" key="24">
    <source>
        <dbReference type="RefSeq" id="XP_031440994.1"/>
    </source>
</evidence>
<dbReference type="GO" id="GO:0007168">
    <property type="term" value="P:receptor guanylyl cyclase signaling pathway"/>
    <property type="evidence" value="ECO:0007669"/>
    <property type="project" value="TreeGrafter"/>
</dbReference>
<keyword evidence="19" id="KW-0175">Coiled coil</keyword>
<dbReference type="Pfam" id="PF01094">
    <property type="entry name" value="ANF_receptor"/>
    <property type="match status" value="1"/>
</dbReference>
<keyword evidence="14" id="KW-0456">Lyase</keyword>
<feature type="domain" description="Guanylate cyclase" evidence="22">
    <location>
        <begin position="899"/>
        <end position="1029"/>
    </location>
</feature>
<reference evidence="24 25" key="1">
    <citation type="submission" date="2025-04" db="UniProtKB">
        <authorList>
            <consortium name="RefSeq"/>
        </authorList>
    </citation>
    <scope>IDENTIFICATION</scope>
</reference>
<dbReference type="GO" id="GO:0007601">
    <property type="term" value="P:visual perception"/>
    <property type="evidence" value="ECO:0007669"/>
    <property type="project" value="UniProtKB-KW"/>
</dbReference>
<dbReference type="RefSeq" id="XP_031440997.1">
    <property type="nucleotide sequence ID" value="XM_031585137.2"/>
</dbReference>
<sequence length="1120" mass="125426">METGSRRTKHGSRLHAHAHSHADAHSRTSCSHWLWVWLWLATAVLLPAEAWGTTFKVALVGPWTCDPMFAKALPDLAARLAMARINKDPRISGGYWYDYSLVSEECQTSRALARFAKLKGYAHAFYGPFNPSVCSAAALMTKNWHTGLLSPGCLDSSTHTPADYTDKSSNAAMRPRGAYATFMRPLPLSAHVLFQVLRFFRWAHVGVVSGQSDLWETTGQELATSLRGLGLPVSVAVTMEEDDDGPRRALNAIREKDGVKVVIMCMHSALIGGEEQKRLLTTAMDMRMVDRGYVFIPYDTLLYSLPYQDVEYPALTNDSKLRRAYDSVLTITQESDDRNFYEAFRDAQKSYEIRSSAAPEQVSPLFGSIYNSLYYIAMAVEQTRSDTGRWVTGETLAISKGRFEFEGFNQQVYGGSEGAGMQVRYVVLDTNGFGGHLKRTHMLEATHTHARFGGLKYMGQSIHFAGSSPSSESYCWFSPRMACNGGLSVGTLIFLFLFLCVLAGIAYKNRDKFGHFGPLFGGGGGEDGITKLVLTLEDVTFINTSVSRKQINEESMVGSTLDVKTPVRSVSYIKASPCSSNVAMHEGEWVWLRKHPKGDKVTSITQKTTAILHQLRDLRHENLNLYVALFLDVGIFASVMEHCIRGSLDDMLANEEMRLDWMFKSNLMLDLIRGMRYLHGRGITHGQLKSRNCVVDGRFVLKVTDYGYPSILEAQNIALKETNHADLLWTAPELLRKPKPSGTFPGDTYSFSIIVQEVITRSPPFSTLDMPAKEVVDKVRSPPPLCRPEVSLDDAPLDCIQIMKQCWSEDPEQRPTFEEILKQFKQINKGKKTNIIDSMLRMLEQYSSNLEDLIRERTEELEVERQKTDLLMGQMLPRTVAQALKAGKKVEPEHFSETTLYFSDIVGFTTISFLSEPIEVVDLLNDLYTLFDTIIGEHDVYKVETIGDAYMCSSGVPNRNGNRHAQEMSNMALDILHSIGTFHVKHMPDVKLKIRIGLHSGPVVAGVVGLTMPRYCLFGDTVQIASRMESGGLPQRIHINQATVDILTSLKLGYHLPVRTNKELKKGDEKSYWLAGRDGYNKVLPVPPDLVGGASNHGININDLPVERRQKFIERQKVKK</sequence>
<dbReference type="KEGG" id="char:105891408"/>
<evidence type="ECO:0000256" key="1">
    <source>
        <dbReference type="ARBA" id="ARBA00001436"/>
    </source>
</evidence>
<dbReference type="Proteomes" id="UP000515152">
    <property type="component" value="Chromosome 18"/>
</dbReference>
<dbReference type="Pfam" id="PF07714">
    <property type="entry name" value="PK_Tyr_Ser-Thr"/>
    <property type="match status" value="1"/>
</dbReference>